<keyword evidence="1" id="KW-0830">Ubiquinone</keyword>
<evidence type="ECO:0000313" key="1">
    <source>
        <dbReference type="EMBL" id="GAF27239.1"/>
    </source>
</evidence>
<dbReference type="EMBL" id="DF238840">
    <property type="protein sequence ID" value="GAF27239.1"/>
    <property type="molecule type" value="Genomic_DNA"/>
</dbReference>
<name>A0A0S6UDS9_NEOTH</name>
<dbReference type="Proteomes" id="UP000063718">
    <property type="component" value="Unassembled WGS sequence"/>
</dbReference>
<organism evidence="1">
    <name type="scientific">Moorella thermoacetica Y72</name>
    <dbReference type="NCBI Taxonomy" id="1325331"/>
    <lineage>
        <taxon>Bacteria</taxon>
        <taxon>Bacillati</taxon>
        <taxon>Bacillota</taxon>
        <taxon>Clostridia</taxon>
        <taxon>Neomoorellales</taxon>
        <taxon>Neomoorellaceae</taxon>
        <taxon>Neomoorella</taxon>
    </lineage>
</organism>
<protein>
    <submittedName>
        <fullName evidence="1">NADH dehydrogenase (Ubiquinone) 24 kDa subunit</fullName>
    </submittedName>
</protein>
<reference evidence="1" key="1">
    <citation type="journal article" date="2014" name="Gene">
        <title>Genome-guided analysis of transformation efficiency and carbon dioxide assimilation by Moorella thermoacetica Y72.</title>
        <authorList>
            <person name="Tsukahara K."/>
            <person name="Kita A."/>
            <person name="Nakashimada Y."/>
            <person name="Hoshino T."/>
            <person name="Murakami K."/>
        </authorList>
    </citation>
    <scope>NUCLEOTIDE SEQUENCE [LARGE SCALE GENOMIC DNA]</scope>
    <source>
        <strain evidence="1">Y72</strain>
    </source>
</reference>
<gene>
    <name evidence="1" type="ORF">MTY_2580</name>
</gene>
<sequence>MVAVNDDIYGQVKAGDMAGILSRYRVKGLADDHQYERPAKHPGTIPAPH</sequence>
<dbReference type="AlphaFoldDB" id="A0A0S6UDS9"/>
<proteinExistence type="predicted"/>
<accession>A0A0S6UDS9</accession>